<dbReference type="KEGG" id="halx:M0R89_07995"/>
<proteinExistence type="predicted"/>
<evidence type="ECO:0000313" key="4">
    <source>
        <dbReference type="Proteomes" id="UP000830729"/>
    </source>
</evidence>
<keyword evidence="4" id="KW-1185">Reference proteome</keyword>
<evidence type="ECO:0000256" key="1">
    <source>
        <dbReference type="SAM" id="MobiDB-lite"/>
    </source>
</evidence>
<sequence length="452" mass="49287">MRRRSDGAVAVPERVERADAGGSAVSGATGGERGGSEAAADDATGGQQFGRSGDDQSSGDDRHPDDDRYTVRPFEPADERAFRSLFEAVLGEPASEEWFEWKYRANPYVDHVPIFLAETDGEVVGARAFFSLELRADGSEYVAFQPCDTMVHPDHRRRGLFTRMTEAAIDRYADDVDCFFNFPNEYSLAGNLKLGWEVVGERETYYRVQNPATWLSDALPGDSSAVGATVGSAAWFAGRAAARSYLSVRDRLAPDASGVAPRWHDGVPAELLASLAGKRTPREFRVPRDERFYRWRFENPKWEYETVVARDGATPDRGNRDETPAGKRGDPTAAIVVGTRTYPDGTSVAQFADVVPLVGGADRERALSALVAAAVRRHADADLLLAPGETVPESLLSAYGFHGDGRPPLSWVASPTVQVARPVADDGEWTLADRSLAEAENWRLALCEQDSG</sequence>
<dbReference type="GO" id="GO:0016747">
    <property type="term" value="F:acyltransferase activity, transferring groups other than amino-acyl groups"/>
    <property type="evidence" value="ECO:0007669"/>
    <property type="project" value="InterPro"/>
</dbReference>
<dbReference type="EMBL" id="CP096659">
    <property type="protein sequence ID" value="UPV75990.1"/>
    <property type="molecule type" value="Genomic_DNA"/>
</dbReference>
<dbReference type="CDD" id="cd04301">
    <property type="entry name" value="NAT_SF"/>
    <property type="match status" value="1"/>
</dbReference>
<gene>
    <name evidence="3" type="ORF">M0R89_07995</name>
</gene>
<feature type="region of interest" description="Disordered" evidence="1">
    <location>
        <begin position="1"/>
        <end position="74"/>
    </location>
</feature>
<dbReference type="PROSITE" id="PS51186">
    <property type="entry name" value="GNAT"/>
    <property type="match status" value="1"/>
</dbReference>
<feature type="compositionally biased region" description="Basic and acidic residues" evidence="1">
    <location>
        <begin position="313"/>
        <end position="330"/>
    </location>
</feature>
<dbReference type="AlphaFoldDB" id="A0A8U0HY26"/>
<feature type="region of interest" description="Disordered" evidence="1">
    <location>
        <begin position="310"/>
        <end position="331"/>
    </location>
</feature>
<dbReference type="InterPro" id="IPR016181">
    <property type="entry name" value="Acyl_CoA_acyltransferase"/>
</dbReference>
<evidence type="ECO:0000259" key="2">
    <source>
        <dbReference type="PROSITE" id="PS51186"/>
    </source>
</evidence>
<evidence type="ECO:0000313" key="3">
    <source>
        <dbReference type="EMBL" id="UPV75990.1"/>
    </source>
</evidence>
<name>A0A8U0HY26_9EURY</name>
<dbReference type="Proteomes" id="UP000830729">
    <property type="component" value="Chromosome"/>
</dbReference>
<dbReference type="GeneID" id="72185132"/>
<feature type="compositionally biased region" description="Basic and acidic residues" evidence="1">
    <location>
        <begin position="59"/>
        <end position="74"/>
    </location>
</feature>
<dbReference type="Pfam" id="PF13527">
    <property type="entry name" value="Acetyltransf_9"/>
    <property type="match status" value="1"/>
</dbReference>
<dbReference type="RefSeq" id="WP_248652027.1">
    <property type="nucleotide sequence ID" value="NZ_CP096659.1"/>
</dbReference>
<feature type="domain" description="N-acetyltransferase" evidence="2">
    <location>
        <begin position="69"/>
        <end position="220"/>
    </location>
</feature>
<protein>
    <submittedName>
        <fullName evidence="3">GNAT family N-acetyltransferase</fullName>
    </submittedName>
</protein>
<dbReference type="InterPro" id="IPR000182">
    <property type="entry name" value="GNAT_dom"/>
</dbReference>
<accession>A0A8U0HY26</accession>
<reference evidence="3 4" key="1">
    <citation type="submission" date="2022-04" db="EMBL/GenBank/DDBJ databases">
        <title>Diverse halophilic archaea isolated from saline environments.</title>
        <authorList>
            <person name="Cui H.-L."/>
        </authorList>
    </citation>
    <scope>NUCLEOTIDE SEQUENCE [LARGE SCALE GENOMIC DNA]</scope>
    <source>
        <strain evidence="3 4">XZYJT49</strain>
    </source>
</reference>
<organism evidence="3 4">
    <name type="scientific">Halorussus limi</name>
    <dbReference type="NCBI Taxonomy" id="2938695"/>
    <lineage>
        <taxon>Archaea</taxon>
        <taxon>Methanobacteriati</taxon>
        <taxon>Methanobacteriota</taxon>
        <taxon>Stenosarchaea group</taxon>
        <taxon>Halobacteria</taxon>
        <taxon>Halobacteriales</taxon>
        <taxon>Haladaptataceae</taxon>
        <taxon>Halorussus</taxon>
    </lineage>
</organism>
<dbReference type="SUPFAM" id="SSF55729">
    <property type="entry name" value="Acyl-CoA N-acyltransferases (Nat)"/>
    <property type="match status" value="1"/>
</dbReference>
<dbReference type="Gene3D" id="3.40.630.30">
    <property type="match status" value="1"/>
</dbReference>